<evidence type="ECO:0000256" key="9">
    <source>
        <dbReference type="SAM" id="Phobius"/>
    </source>
</evidence>
<dbReference type="PRINTS" id="PR00344">
    <property type="entry name" value="BCTRLSENSOR"/>
</dbReference>
<dbReference type="EMBL" id="BHVO01000001">
    <property type="protein sequence ID" value="GCA68515.1"/>
    <property type="molecule type" value="Genomic_DNA"/>
</dbReference>
<dbReference type="Gene3D" id="3.30.450.20">
    <property type="entry name" value="PAS domain"/>
    <property type="match status" value="1"/>
</dbReference>
<dbReference type="Pfam" id="PF02518">
    <property type="entry name" value="HATPase_c"/>
    <property type="match status" value="1"/>
</dbReference>
<comment type="catalytic activity">
    <reaction evidence="1">
        <text>ATP + protein L-histidine = ADP + protein N-phospho-L-histidine.</text>
        <dbReference type="EC" id="2.7.13.3"/>
    </reaction>
</comment>
<dbReference type="SUPFAM" id="SSF55874">
    <property type="entry name" value="ATPase domain of HSP90 chaperone/DNA topoisomerase II/histidine kinase"/>
    <property type="match status" value="1"/>
</dbReference>
<keyword evidence="4" id="KW-0597">Phosphoprotein</keyword>
<evidence type="ECO:0000256" key="5">
    <source>
        <dbReference type="ARBA" id="ARBA00022679"/>
    </source>
</evidence>
<keyword evidence="6 11" id="KW-0418">Kinase</keyword>
<protein>
    <recommendedName>
        <fullName evidence="8">Circadian input-output histidine kinase CikA</fullName>
        <ecNumber evidence="3">2.7.13.3</ecNumber>
    </recommendedName>
</protein>
<dbReference type="AlphaFoldDB" id="A0A5A5R257"/>
<dbReference type="InterPro" id="IPR003661">
    <property type="entry name" value="HisK_dim/P_dom"/>
</dbReference>
<evidence type="ECO:0000256" key="3">
    <source>
        <dbReference type="ARBA" id="ARBA00012438"/>
    </source>
</evidence>
<dbReference type="RefSeq" id="WP_106908525.1">
    <property type="nucleotide sequence ID" value="NZ_BHVO01000001.1"/>
</dbReference>
<dbReference type="SMART" id="SM00388">
    <property type="entry name" value="HisKA"/>
    <property type="match status" value="1"/>
</dbReference>
<proteinExistence type="inferred from homology"/>
<dbReference type="PROSITE" id="PS50109">
    <property type="entry name" value="HIS_KIN"/>
    <property type="match status" value="1"/>
</dbReference>
<accession>A0A5A5R257</accession>
<dbReference type="InterPro" id="IPR036890">
    <property type="entry name" value="HATPase_C_sf"/>
</dbReference>
<name>A0A5A5R257_MICAE</name>
<dbReference type="InterPro" id="IPR005467">
    <property type="entry name" value="His_kinase_dom"/>
</dbReference>
<comment type="similarity">
    <text evidence="2">In the N-terminal section; belongs to the phytochrome family.</text>
</comment>
<dbReference type="InterPro" id="IPR004358">
    <property type="entry name" value="Sig_transdc_His_kin-like_C"/>
</dbReference>
<evidence type="ECO:0000256" key="1">
    <source>
        <dbReference type="ARBA" id="ARBA00000085"/>
    </source>
</evidence>
<gene>
    <name evidence="11" type="primary">barA_1</name>
    <name evidence="11" type="ORF">MiYa_00029</name>
</gene>
<keyword evidence="9" id="KW-1133">Transmembrane helix</keyword>
<dbReference type="CDD" id="cd16922">
    <property type="entry name" value="HATPase_EvgS-ArcB-TorS-like"/>
    <property type="match status" value="1"/>
</dbReference>
<keyword evidence="5 11" id="KW-0808">Transferase</keyword>
<dbReference type="InterPro" id="IPR003594">
    <property type="entry name" value="HATPase_dom"/>
</dbReference>
<dbReference type="SUPFAM" id="SSF47384">
    <property type="entry name" value="Homodimeric domain of signal transducing histidine kinase"/>
    <property type="match status" value="1"/>
</dbReference>
<evidence type="ECO:0000259" key="10">
    <source>
        <dbReference type="PROSITE" id="PS50109"/>
    </source>
</evidence>
<dbReference type="EC" id="2.7.13.3" evidence="3"/>
<dbReference type="Pfam" id="PF00512">
    <property type="entry name" value="HisKA"/>
    <property type="match status" value="1"/>
</dbReference>
<organism evidence="11 12">
    <name type="scientific">Microcystis aeruginosa NIES-2519</name>
    <dbReference type="NCBI Taxonomy" id="2303981"/>
    <lineage>
        <taxon>Bacteria</taxon>
        <taxon>Bacillati</taxon>
        <taxon>Cyanobacteriota</taxon>
        <taxon>Cyanophyceae</taxon>
        <taxon>Oscillatoriophycideae</taxon>
        <taxon>Chroococcales</taxon>
        <taxon>Microcystaceae</taxon>
        <taxon>Microcystis</taxon>
    </lineage>
</organism>
<dbReference type="Gene3D" id="1.10.287.130">
    <property type="match status" value="1"/>
</dbReference>
<dbReference type="FunFam" id="3.30.565.10:FF:000010">
    <property type="entry name" value="Sensor histidine kinase RcsC"/>
    <property type="match status" value="1"/>
</dbReference>
<evidence type="ECO:0000256" key="4">
    <source>
        <dbReference type="ARBA" id="ARBA00022553"/>
    </source>
</evidence>
<dbReference type="CDD" id="cd00082">
    <property type="entry name" value="HisKA"/>
    <property type="match status" value="1"/>
</dbReference>
<feature type="transmembrane region" description="Helical" evidence="9">
    <location>
        <begin position="12"/>
        <end position="32"/>
    </location>
</feature>
<keyword evidence="7" id="KW-0902">Two-component regulatory system</keyword>
<evidence type="ECO:0000256" key="7">
    <source>
        <dbReference type="ARBA" id="ARBA00023012"/>
    </source>
</evidence>
<keyword evidence="9" id="KW-0812">Transmembrane</keyword>
<feature type="transmembrane region" description="Helical" evidence="9">
    <location>
        <begin position="305"/>
        <end position="325"/>
    </location>
</feature>
<dbReference type="Gene3D" id="3.30.565.10">
    <property type="entry name" value="Histidine kinase-like ATPase, C-terminal domain"/>
    <property type="match status" value="1"/>
</dbReference>
<feature type="domain" description="Histidine kinase" evidence="10">
    <location>
        <begin position="401"/>
        <end position="619"/>
    </location>
</feature>
<dbReference type="Gene3D" id="6.10.340.10">
    <property type="match status" value="1"/>
</dbReference>
<evidence type="ECO:0000256" key="8">
    <source>
        <dbReference type="ARBA" id="ARBA00074306"/>
    </source>
</evidence>
<keyword evidence="9" id="KW-0472">Membrane</keyword>
<dbReference type="GO" id="GO:0000155">
    <property type="term" value="F:phosphorelay sensor kinase activity"/>
    <property type="evidence" value="ECO:0007669"/>
    <property type="project" value="InterPro"/>
</dbReference>
<dbReference type="Proteomes" id="UP000323569">
    <property type="component" value="Unassembled WGS sequence"/>
</dbReference>
<reference evidence="11 12" key="1">
    <citation type="submission" date="2018-09" db="EMBL/GenBank/DDBJ databases">
        <title>Evolutionary history of phycoerythrin pigmentation in the water bloom-forming cyanobacterium Microcystis aeruginosa.</title>
        <authorList>
            <person name="Tanabe Y."/>
            <person name="Tanabe Y."/>
            <person name="Yamaguchi H."/>
        </authorList>
    </citation>
    <scope>NUCLEOTIDE SEQUENCE [LARGE SCALE GENOMIC DNA]</scope>
    <source>
        <strain evidence="11 12">NIES-2519</strain>
    </source>
</reference>
<dbReference type="PANTHER" id="PTHR43047">
    <property type="entry name" value="TWO-COMPONENT HISTIDINE PROTEIN KINASE"/>
    <property type="match status" value="1"/>
</dbReference>
<comment type="caution">
    <text evidence="11">The sequence shown here is derived from an EMBL/GenBank/DDBJ whole genome shotgun (WGS) entry which is preliminary data.</text>
</comment>
<evidence type="ECO:0000256" key="6">
    <source>
        <dbReference type="ARBA" id="ARBA00022777"/>
    </source>
</evidence>
<evidence type="ECO:0000313" key="12">
    <source>
        <dbReference type="Proteomes" id="UP000323569"/>
    </source>
</evidence>
<sequence length="639" mass="71083">MSIGQSSFRRILLSRLLLISVPVLLMGVYITYRKARSAFLETARQNLTESAIRKADNINQSIQFLQANLITAGESLVLKQGTLAEKEAFLQQFTAQLPHEINCVELIDIKTKKPLLNRACKPEIIKVLPLERCPEKRTSFARNIENILVRSLPRELLTKSPDNNRQLELVFAVPIYDNQGQLQSSLILQASLLYSEKVLPGSLSGYPVVISENGIILAHPYFDRIGSHISQEADAERLKIIISNAVKGRQRFLHLFSFEKDGQELVAGYSSLPSPVTGESSQKWVVLAISSLSQALVPLQQIWEAIFYLISGLLLAYLVAIALIARDLAIPLEKLRDYALNIQQIPSQKIRPENFNIREINQLASALEEMLERLRLWGEEIVKSRQEAENANQLKNQFLANTSHELRTPLNGIIGSIRCVMDGFCNSEEEEKEYLQQADNAAIHLLEIIDDILSIAKIESGKVSVNPEPVDLHQIINEVINLQTASLQRKCLKLNLLFCPENPIVYADPTKLKQVILNVISNSIKFTETGTISLITHLEHPQAIITVIDTGIGIDPQQQSKLFRPFVMIDGSTTRKFSGTGLGLAISKNLMKMMGGDITISSQGQGLGTTVEIILPLGGEKKLDSTPEENSSLPILPLS</sequence>
<evidence type="ECO:0000256" key="2">
    <source>
        <dbReference type="ARBA" id="ARBA00006402"/>
    </source>
</evidence>
<dbReference type="SMART" id="SM00387">
    <property type="entry name" value="HATPase_c"/>
    <property type="match status" value="1"/>
</dbReference>
<dbReference type="InterPro" id="IPR036097">
    <property type="entry name" value="HisK_dim/P_sf"/>
</dbReference>
<evidence type="ECO:0000313" key="11">
    <source>
        <dbReference type="EMBL" id="GCA68515.1"/>
    </source>
</evidence>